<accession>A0A0G1DGU7</accession>
<dbReference type="GO" id="GO:0006974">
    <property type="term" value="P:DNA damage response"/>
    <property type="evidence" value="ECO:0007669"/>
    <property type="project" value="TreeGrafter"/>
</dbReference>
<gene>
    <name evidence="1" type="ORF">UV74_C0013G0041</name>
</gene>
<dbReference type="STRING" id="1618578.UV74_C0013G0041"/>
<dbReference type="PANTHER" id="PTHR34387">
    <property type="entry name" value="SLR1258 PROTEIN"/>
    <property type="match status" value="1"/>
</dbReference>
<dbReference type="Pfam" id="PF04402">
    <property type="entry name" value="SIMPL"/>
    <property type="match status" value="1"/>
</dbReference>
<proteinExistence type="predicted"/>
<evidence type="ECO:0008006" key="3">
    <source>
        <dbReference type="Google" id="ProtNLM"/>
    </source>
</evidence>
<dbReference type="EMBL" id="LCFQ01000013">
    <property type="protein sequence ID" value="KKS96919.1"/>
    <property type="molecule type" value="Genomic_DNA"/>
</dbReference>
<sequence>MNWGKVELLPTSTITVTGEAKQTERNQIASFSAGVTAQNDDKDTAVNEVNEKMTKLIADLKEFGINDSDLETQSISVNKDEMMELIYPPRTTSGQWRASNSVEIALRDVDRTDELADLLSASGATDVYGPNFRLDDTNTQQAELLADAINDAREKAEKIAEASDRKLGKVITVTEGSSPSIYPLMEARSADTSTPVEPGSSSIYQTATVTFELK</sequence>
<dbReference type="PANTHER" id="PTHR34387:SF2">
    <property type="entry name" value="SLR1258 PROTEIN"/>
    <property type="match status" value="1"/>
</dbReference>
<dbReference type="InterPro" id="IPR007497">
    <property type="entry name" value="SIMPL/DUF541"/>
</dbReference>
<comment type="caution">
    <text evidence="1">The sequence shown here is derived from an EMBL/GenBank/DDBJ whole genome shotgun (WGS) entry which is preliminary data.</text>
</comment>
<evidence type="ECO:0000313" key="2">
    <source>
        <dbReference type="Proteomes" id="UP000034090"/>
    </source>
</evidence>
<dbReference type="Proteomes" id="UP000034090">
    <property type="component" value="Unassembled WGS sequence"/>
</dbReference>
<dbReference type="Gene3D" id="3.30.70.2970">
    <property type="entry name" value="Protein of unknown function (DUF541), domain 2"/>
    <property type="match status" value="1"/>
</dbReference>
<organism evidence="1 2">
    <name type="scientific">Candidatus Woesebacteria bacterium GW2011_GWB1_43_14</name>
    <dbReference type="NCBI Taxonomy" id="1618578"/>
    <lineage>
        <taxon>Bacteria</taxon>
        <taxon>Candidatus Woeseibacteriota</taxon>
    </lineage>
</organism>
<protein>
    <recommendedName>
        <fullName evidence="3">Outer membrane protein</fullName>
    </recommendedName>
</protein>
<dbReference type="InterPro" id="IPR052022">
    <property type="entry name" value="26kDa_periplasmic_antigen"/>
</dbReference>
<dbReference type="Gene3D" id="3.30.110.170">
    <property type="entry name" value="Protein of unknown function (DUF541), domain 1"/>
    <property type="match status" value="1"/>
</dbReference>
<reference evidence="1 2" key="1">
    <citation type="journal article" date="2015" name="Nature">
        <title>rRNA introns, odd ribosomes, and small enigmatic genomes across a large radiation of phyla.</title>
        <authorList>
            <person name="Brown C.T."/>
            <person name="Hug L.A."/>
            <person name="Thomas B.C."/>
            <person name="Sharon I."/>
            <person name="Castelle C.J."/>
            <person name="Singh A."/>
            <person name="Wilkins M.J."/>
            <person name="Williams K.H."/>
            <person name="Banfield J.F."/>
        </authorList>
    </citation>
    <scope>NUCLEOTIDE SEQUENCE [LARGE SCALE GENOMIC DNA]</scope>
</reference>
<evidence type="ECO:0000313" key="1">
    <source>
        <dbReference type="EMBL" id="KKS96919.1"/>
    </source>
</evidence>
<dbReference type="AlphaFoldDB" id="A0A0G1DGU7"/>
<name>A0A0G1DGU7_9BACT</name>